<evidence type="ECO:0000256" key="1">
    <source>
        <dbReference type="SAM" id="Phobius"/>
    </source>
</evidence>
<evidence type="ECO:0000313" key="3">
    <source>
        <dbReference type="Proteomes" id="UP000291116"/>
    </source>
</evidence>
<feature type="non-terminal residue" evidence="2">
    <location>
        <position position="1"/>
    </location>
</feature>
<sequence length="132" mass="14647">VFSSPIDVDAVGEIAAMAARGLVTRPIVNDGQPRKQDFFDTSGQPIEYENVLFLDGTHAIEAAIDHLRVSRGPQRREIRERNGENPSLAKALPRWEGALVGKRPYLFPVPVVAFFASFFWAVVTEQFVQPPA</sequence>
<proteinExistence type="predicted"/>
<protein>
    <submittedName>
        <fullName evidence="2">Uncharacterized protein</fullName>
    </submittedName>
</protein>
<keyword evidence="1" id="KW-0472">Membrane</keyword>
<gene>
    <name evidence="2" type="ORF">PSNMU_V1.4_AUG-EV-PASAV3_0085590</name>
</gene>
<organism evidence="2 3">
    <name type="scientific">Pseudo-nitzschia multistriata</name>
    <dbReference type="NCBI Taxonomy" id="183589"/>
    <lineage>
        <taxon>Eukaryota</taxon>
        <taxon>Sar</taxon>
        <taxon>Stramenopiles</taxon>
        <taxon>Ochrophyta</taxon>
        <taxon>Bacillariophyta</taxon>
        <taxon>Bacillariophyceae</taxon>
        <taxon>Bacillariophycidae</taxon>
        <taxon>Bacillariales</taxon>
        <taxon>Bacillariaceae</taxon>
        <taxon>Pseudo-nitzschia</taxon>
    </lineage>
</organism>
<name>A0A448ZHW4_9STRA</name>
<feature type="transmembrane region" description="Helical" evidence="1">
    <location>
        <begin position="105"/>
        <end position="123"/>
    </location>
</feature>
<evidence type="ECO:0000313" key="2">
    <source>
        <dbReference type="EMBL" id="VEU41629.1"/>
    </source>
</evidence>
<dbReference type="Proteomes" id="UP000291116">
    <property type="component" value="Unassembled WGS sequence"/>
</dbReference>
<reference evidence="2 3" key="1">
    <citation type="submission" date="2019-01" db="EMBL/GenBank/DDBJ databases">
        <authorList>
            <person name="Ferrante I. M."/>
        </authorList>
    </citation>
    <scope>NUCLEOTIDE SEQUENCE [LARGE SCALE GENOMIC DNA]</scope>
    <source>
        <strain evidence="2 3">B856</strain>
    </source>
</reference>
<accession>A0A448ZHW4</accession>
<dbReference type="OrthoDB" id="45703at2759"/>
<dbReference type="EMBL" id="CAACVS010000371">
    <property type="protein sequence ID" value="VEU41629.1"/>
    <property type="molecule type" value="Genomic_DNA"/>
</dbReference>
<keyword evidence="1" id="KW-1133">Transmembrane helix</keyword>
<keyword evidence="1" id="KW-0812">Transmembrane</keyword>
<keyword evidence="3" id="KW-1185">Reference proteome</keyword>
<dbReference type="AlphaFoldDB" id="A0A448ZHW4"/>